<evidence type="ECO:0000256" key="1">
    <source>
        <dbReference type="ARBA" id="ARBA00008136"/>
    </source>
</evidence>
<evidence type="ECO:0000256" key="3">
    <source>
        <dbReference type="ARBA" id="ARBA00022763"/>
    </source>
</evidence>
<dbReference type="EMBL" id="FWEV01000173">
    <property type="protein sequence ID" value="SLM30938.1"/>
    <property type="molecule type" value="Genomic_DNA"/>
</dbReference>
<dbReference type="Proteomes" id="UP000191931">
    <property type="component" value="Unassembled WGS sequence"/>
</dbReference>
<dbReference type="InterPro" id="IPR003738">
    <property type="entry name" value="SRAP"/>
</dbReference>
<organism evidence="9 10">
    <name type="scientific">Desulfamplus magnetovallimortis</name>
    <dbReference type="NCBI Taxonomy" id="1246637"/>
    <lineage>
        <taxon>Bacteria</taxon>
        <taxon>Pseudomonadati</taxon>
        <taxon>Thermodesulfobacteriota</taxon>
        <taxon>Desulfobacteria</taxon>
        <taxon>Desulfobacterales</taxon>
        <taxon>Desulfobacteraceae</taxon>
        <taxon>Desulfamplus</taxon>
    </lineage>
</organism>
<comment type="similarity">
    <text evidence="1 8">Belongs to the SOS response-associated peptidase family.</text>
</comment>
<evidence type="ECO:0000256" key="5">
    <source>
        <dbReference type="ARBA" id="ARBA00023124"/>
    </source>
</evidence>
<dbReference type="RefSeq" id="WP_080809605.1">
    <property type="nucleotide sequence ID" value="NZ_LT828569.1"/>
</dbReference>
<dbReference type="GO" id="GO:0003697">
    <property type="term" value="F:single-stranded DNA binding"/>
    <property type="evidence" value="ECO:0007669"/>
    <property type="project" value="InterPro"/>
</dbReference>
<dbReference type="GO" id="GO:0008233">
    <property type="term" value="F:peptidase activity"/>
    <property type="evidence" value="ECO:0007669"/>
    <property type="project" value="UniProtKB-KW"/>
</dbReference>
<dbReference type="PANTHER" id="PTHR13604:SF0">
    <property type="entry name" value="ABASIC SITE PROCESSING PROTEIN HMCES"/>
    <property type="match status" value="1"/>
</dbReference>
<dbReference type="STRING" id="1246637.MTBBW1_2540006"/>
<evidence type="ECO:0000256" key="2">
    <source>
        <dbReference type="ARBA" id="ARBA00022670"/>
    </source>
</evidence>
<evidence type="ECO:0000256" key="7">
    <source>
        <dbReference type="ARBA" id="ARBA00023239"/>
    </source>
</evidence>
<gene>
    <name evidence="9" type="ORF">MTBBW1_2540006</name>
</gene>
<dbReference type="GO" id="GO:0006508">
    <property type="term" value="P:proteolysis"/>
    <property type="evidence" value="ECO:0007669"/>
    <property type="project" value="UniProtKB-KW"/>
</dbReference>
<evidence type="ECO:0000256" key="8">
    <source>
        <dbReference type="RuleBase" id="RU364100"/>
    </source>
</evidence>
<dbReference type="Pfam" id="PF02586">
    <property type="entry name" value="SRAP"/>
    <property type="match status" value="1"/>
</dbReference>
<dbReference type="GO" id="GO:0106300">
    <property type="term" value="P:protein-DNA covalent cross-linking repair"/>
    <property type="evidence" value="ECO:0007669"/>
    <property type="project" value="InterPro"/>
</dbReference>
<name>A0A1W1HEV9_9BACT</name>
<keyword evidence="3" id="KW-0227">DNA damage</keyword>
<dbReference type="SUPFAM" id="SSF143081">
    <property type="entry name" value="BB1717-like"/>
    <property type="match status" value="1"/>
</dbReference>
<evidence type="ECO:0000256" key="4">
    <source>
        <dbReference type="ARBA" id="ARBA00022801"/>
    </source>
</evidence>
<protein>
    <recommendedName>
        <fullName evidence="8">Abasic site processing protein</fullName>
        <ecNumber evidence="8">3.4.-.-</ecNumber>
    </recommendedName>
</protein>
<evidence type="ECO:0000313" key="10">
    <source>
        <dbReference type="Proteomes" id="UP000191931"/>
    </source>
</evidence>
<keyword evidence="5" id="KW-0190">Covalent protein-DNA linkage</keyword>
<keyword evidence="10" id="KW-1185">Reference proteome</keyword>
<dbReference type="Gene3D" id="3.90.1680.10">
    <property type="entry name" value="SOS response associated peptidase-like"/>
    <property type="match status" value="1"/>
</dbReference>
<keyword evidence="7" id="KW-0456">Lyase</keyword>
<dbReference type="AlphaFoldDB" id="A0A1W1HEV9"/>
<keyword evidence="4 8" id="KW-0378">Hydrolase</keyword>
<accession>A0A1W1HEV9</accession>
<dbReference type="GO" id="GO:0016829">
    <property type="term" value="F:lyase activity"/>
    <property type="evidence" value="ECO:0007669"/>
    <property type="project" value="UniProtKB-KW"/>
</dbReference>
<dbReference type="OrthoDB" id="6192129at2"/>
<proteinExistence type="inferred from homology"/>
<reference evidence="9 10" key="1">
    <citation type="submission" date="2017-03" db="EMBL/GenBank/DDBJ databases">
        <authorList>
            <person name="Afonso C.L."/>
            <person name="Miller P.J."/>
            <person name="Scott M.A."/>
            <person name="Spackman E."/>
            <person name="Goraichik I."/>
            <person name="Dimitrov K.M."/>
            <person name="Suarez D.L."/>
            <person name="Swayne D.E."/>
        </authorList>
    </citation>
    <scope>NUCLEOTIDE SEQUENCE [LARGE SCALE GENOMIC DNA]</scope>
    <source>
        <strain evidence="9">PRJEB14757</strain>
    </source>
</reference>
<dbReference type="EC" id="3.4.-.-" evidence="8"/>
<keyword evidence="2 8" id="KW-0645">Protease</keyword>
<dbReference type="PANTHER" id="PTHR13604">
    <property type="entry name" value="DC12-RELATED"/>
    <property type="match status" value="1"/>
</dbReference>
<keyword evidence="6" id="KW-0238">DNA-binding</keyword>
<sequence>MCGRFAQESPLEEVERHFSIDHITCELIPRKDLYPSEGIPVIIMYKSETRLGLLHWGLIPRWSKIKPKRPLINARVETLSGKPSFRESFLYRRCLVISNGYYEWKKISETDSRKTKFLFQLPSKEPFAFAGLWDTWNKTHHSCTIITKDAVNSIKKIHNRMPIILEPKFYKEWLDPSNNNVERLQNILTEHAVEELLCQAISDA</sequence>
<evidence type="ECO:0000313" key="9">
    <source>
        <dbReference type="EMBL" id="SLM30938.1"/>
    </source>
</evidence>
<dbReference type="InterPro" id="IPR036590">
    <property type="entry name" value="SRAP-like"/>
</dbReference>
<evidence type="ECO:0000256" key="6">
    <source>
        <dbReference type="ARBA" id="ARBA00023125"/>
    </source>
</evidence>